<organism evidence="1 2">
    <name type="scientific">Sorghum bicolor</name>
    <name type="common">Sorghum</name>
    <name type="synonym">Sorghum vulgare</name>
    <dbReference type="NCBI Taxonomy" id="4558"/>
    <lineage>
        <taxon>Eukaryota</taxon>
        <taxon>Viridiplantae</taxon>
        <taxon>Streptophyta</taxon>
        <taxon>Embryophyta</taxon>
        <taxon>Tracheophyta</taxon>
        <taxon>Spermatophyta</taxon>
        <taxon>Magnoliopsida</taxon>
        <taxon>Liliopsida</taxon>
        <taxon>Poales</taxon>
        <taxon>Poaceae</taxon>
        <taxon>PACMAD clade</taxon>
        <taxon>Panicoideae</taxon>
        <taxon>Andropogonodae</taxon>
        <taxon>Andropogoneae</taxon>
        <taxon>Sorghinae</taxon>
        <taxon>Sorghum</taxon>
    </lineage>
</organism>
<dbReference type="Proteomes" id="UP000000768">
    <property type="component" value="Chromosome 4"/>
</dbReference>
<keyword evidence="2" id="KW-1185">Reference proteome</keyword>
<protein>
    <submittedName>
        <fullName evidence="1">Uncharacterized protein</fullName>
    </submittedName>
</protein>
<evidence type="ECO:0000313" key="1">
    <source>
        <dbReference type="EMBL" id="OQU85448.1"/>
    </source>
</evidence>
<proteinExistence type="predicted"/>
<accession>A0A1Z5RP23</accession>
<gene>
    <name evidence="1" type="ORF">SORBI_3004G245850</name>
</gene>
<dbReference type="AlphaFoldDB" id="A0A1Z5RP23"/>
<sequence>MPGCLGGKQMDGAAAPGGVHPRYVPERGQVLRGVLGALFGCFRPAKTRPLPR</sequence>
<reference evidence="1 2" key="1">
    <citation type="journal article" date="2009" name="Nature">
        <title>The Sorghum bicolor genome and the diversification of grasses.</title>
        <authorList>
            <person name="Paterson A.H."/>
            <person name="Bowers J.E."/>
            <person name="Bruggmann R."/>
            <person name="Dubchak I."/>
            <person name="Grimwood J."/>
            <person name="Gundlach H."/>
            <person name="Haberer G."/>
            <person name="Hellsten U."/>
            <person name="Mitros T."/>
            <person name="Poliakov A."/>
            <person name="Schmutz J."/>
            <person name="Spannagl M."/>
            <person name="Tang H."/>
            <person name="Wang X."/>
            <person name="Wicker T."/>
            <person name="Bharti A.K."/>
            <person name="Chapman J."/>
            <person name="Feltus F.A."/>
            <person name="Gowik U."/>
            <person name="Grigoriev I.V."/>
            <person name="Lyons E."/>
            <person name="Maher C.A."/>
            <person name="Martis M."/>
            <person name="Narechania A."/>
            <person name="Otillar R.P."/>
            <person name="Penning B.W."/>
            <person name="Salamov A.A."/>
            <person name="Wang Y."/>
            <person name="Zhang L."/>
            <person name="Carpita N.C."/>
            <person name="Freeling M."/>
            <person name="Gingle A.R."/>
            <person name="Hash C.T."/>
            <person name="Keller B."/>
            <person name="Klein P."/>
            <person name="Kresovich S."/>
            <person name="McCann M.C."/>
            <person name="Ming R."/>
            <person name="Peterson D.G."/>
            <person name="Mehboob-ur-Rahman"/>
            <person name="Ware D."/>
            <person name="Westhoff P."/>
            <person name="Mayer K.F."/>
            <person name="Messing J."/>
            <person name="Rokhsar D.S."/>
        </authorList>
    </citation>
    <scope>NUCLEOTIDE SEQUENCE [LARGE SCALE GENOMIC DNA]</scope>
    <source>
        <strain evidence="2">cv. BTx623</strain>
    </source>
</reference>
<reference evidence="2" key="2">
    <citation type="journal article" date="2018" name="Plant J.">
        <title>The Sorghum bicolor reference genome: improved assembly, gene annotations, a transcriptome atlas, and signatures of genome organization.</title>
        <authorList>
            <person name="McCormick R.F."/>
            <person name="Truong S.K."/>
            <person name="Sreedasyam A."/>
            <person name="Jenkins J."/>
            <person name="Shu S."/>
            <person name="Sims D."/>
            <person name="Kennedy M."/>
            <person name="Amirebrahimi M."/>
            <person name="Weers B.D."/>
            <person name="McKinley B."/>
            <person name="Mattison A."/>
            <person name="Morishige D.T."/>
            <person name="Grimwood J."/>
            <person name="Schmutz J."/>
            <person name="Mullet J.E."/>
        </authorList>
    </citation>
    <scope>NUCLEOTIDE SEQUENCE [LARGE SCALE GENOMIC DNA]</scope>
    <source>
        <strain evidence="2">cv. BTx623</strain>
    </source>
</reference>
<evidence type="ECO:0000313" key="2">
    <source>
        <dbReference type="Proteomes" id="UP000000768"/>
    </source>
</evidence>
<name>A0A1Z5RP23_SORBI</name>
<dbReference type="EMBL" id="CM000763">
    <property type="protein sequence ID" value="OQU85448.1"/>
    <property type="molecule type" value="Genomic_DNA"/>
</dbReference>
<dbReference type="Gramene" id="OQU85448">
    <property type="protein sequence ID" value="OQU85448"/>
    <property type="gene ID" value="SORBI_3004G245850"/>
</dbReference>
<dbReference type="InParanoid" id="A0A1Z5RP23"/>